<dbReference type="PANTHER" id="PTHR19237">
    <property type="entry name" value="NUCLEOBINDIN"/>
    <property type="match status" value="1"/>
</dbReference>
<reference evidence="5 6" key="1">
    <citation type="journal article" date="2018" name="BMC Genomics">
        <title>Comparative genome analyses reveal sequence features reflecting distinct modes of host-adaptation between dicot and monocot powdery mildew.</title>
        <authorList>
            <person name="Wu Y."/>
            <person name="Ma X."/>
            <person name="Pan Z."/>
            <person name="Kale S.D."/>
            <person name="Song Y."/>
            <person name="King H."/>
            <person name="Zhang Q."/>
            <person name="Presley C."/>
            <person name="Deng X."/>
            <person name="Wei C.I."/>
            <person name="Xiao S."/>
        </authorList>
    </citation>
    <scope>NUCLEOTIDE SEQUENCE [LARGE SCALE GENOMIC DNA]</scope>
    <source>
        <strain evidence="5">UMSG1</strain>
    </source>
</reference>
<dbReference type="Gene3D" id="1.10.238.10">
    <property type="entry name" value="EF-hand"/>
    <property type="match status" value="1"/>
</dbReference>
<sequence length="203" mass="23514">MATFCLFITLLFTLCNAISPGRSNDAQKPIKIDPEVHWEKLHMSEEHNIELFDRASFFSLHDFDSNGVWDTHEILKMYGMDDPSAKDVPEVKKNEVAKTILNLIDTNNDNLIDKREFMAFQGFLPDFGLGPGHHFDMETEYEIHHWQKYHNKDTKEEDLTHPEDIEHFTLHDKLEDEADALAAMDKLSIVEVNIPAKFKKESA</sequence>
<evidence type="ECO:0000256" key="3">
    <source>
        <dbReference type="SAM" id="SignalP"/>
    </source>
</evidence>
<dbReference type="PROSITE" id="PS50222">
    <property type="entry name" value="EF_HAND_2"/>
    <property type="match status" value="1"/>
</dbReference>
<gene>
    <name evidence="5" type="ORF">GcM1_244110</name>
</gene>
<dbReference type="InterPro" id="IPR002048">
    <property type="entry name" value="EF_hand_dom"/>
</dbReference>
<comment type="caution">
    <text evidence="5">The sequence shown here is derived from an EMBL/GenBank/DDBJ whole genome shotgun (WGS) entry which is preliminary data.</text>
</comment>
<evidence type="ECO:0000256" key="2">
    <source>
        <dbReference type="ARBA" id="ARBA00022837"/>
    </source>
</evidence>
<proteinExistence type="predicted"/>
<feature type="signal peptide" evidence="3">
    <location>
        <begin position="1"/>
        <end position="17"/>
    </location>
</feature>
<evidence type="ECO:0000313" key="5">
    <source>
        <dbReference type="EMBL" id="RKF73442.1"/>
    </source>
</evidence>
<dbReference type="InterPro" id="IPR011992">
    <property type="entry name" value="EF-hand-dom_pair"/>
</dbReference>
<dbReference type="SUPFAM" id="SSF47473">
    <property type="entry name" value="EF-hand"/>
    <property type="match status" value="1"/>
</dbReference>
<feature type="chain" id="PRO_5019055539" evidence="3">
    <location>
        <begin position="18"/>
        <end position="203"/>
    </location>
</feature>
<feature type="domain" description="EF-hand" evidence="4">
    <location>
        <begin position="92"/>
        <end position="127"/>
    </location>
</feature>
<dbReference type="InterPro" id="IPR040250">
    <property type="entry name" value="Nucleobindin"/>
</dbReference>
<dbReference type="PROSITE" id="PS00018">
    <property type="entry name" value="EF_HAND_1"/>
    <property type="match status" value="1"/>
</dbReference>
<dbReference type="GO" id="GO:0005509">
    <property type="term" value="F:calcium ion binding"/>
    <property type="evidence" value="ECO:0007669"/>
    <property type="project" value="InterPro"/>
</dbReference>
<dbReference type="InterPro" id="IPR018247">
    <property type="entry name" value="EF_Hand_1_Ca_BS"/>
</dbReference>
<dbReference type="Proteomes" id="UP000285326">
    <property type="component" value="Unassembled WGS sequence"/>
</dbReference>
<evidence type="ECO:0000259" key="4">
    <source>
        <dbReference type="PROSITE" id="PS50222"/>
    </source>
</evidence>
<name>A0A420IG20_9PEZI</name>
<protein>
    <submittedName>
        <fullName evidence="5">Putative calcium-binding protein</fullName>
    </submittedName>
</protein>
<dbReference type="GO" id="GO:0005793">
    <property type="term" value="C:endoplasmic reticulum-Golgi intermediate compartment"/>
    <property type="evidence" value="ECO:0007669"/>
    <property type="project" value="TreeGrafter"/>
</dbReference>
<organism evidence="5 6">
    <name type="scientific">Golovinomyces cichoracearum</name>
    <dbReference type="NCBI Taxonomy" id="62708"/>
    <lineage>
        <taxon>Eukaryota</taxon>
        <taxon>Fungi</taxon>
        <taxon>Dikarya</taxon>
        <taxon>Ascomycota</taxon>
        <taxon>Pezizomycotina</taxon>
        <taxon>Leotiomycetes</taxon>
        <taxon>Erysiphales</taxon>
        <taxon>Erysiphaceae</taxon>
        <taxon>Golovinomyces</taxon>
    </lineage>
</organism>
<keyword evidence="2" id="KW-0106">Calcium</keyword>
<keyword evidence="1 3" id="KW-0732">Signal</keyword>
<evidence type="ECO:0000256" key="1">
    <source>
        <dbReference type="ARBA" id="ARBA00022729"/>
    </source>
</evidence>
<dbReference type="PANTHER" id="PTHR19237:SF20">
    <property type="entry name" value="NUCLEOBINDIN 1"/>
    <property type="match status" value="1"/>
</dbReference>
<accession>A0A420IG20</accession>
<evidence type="ECO:0000313" key="6">
    <source>
        <dbReference type="Proteomes" id="UP000285326"/>
    </source>
</evidence>
<dbReference type="EMBL" id="MCBS01024433">
    <property type="protein sequence ID" value="RKF73442.1"/>
    <property type="molecule type" value="Genomic_DNA"/>
</dbReference>
<dbReference type="AlphaFoldDB" id="A0A420IG20"/>